<proteinExistence type="predicted"/>
<feature type="transmembrane region" description="Helical" evidence="1">
    <location>
        <begin position="47"/>
        <end position="73"/>
    </location>
</feature>
<comment type="caution">
    <text evidence="2">The sequence shown here is derived from an EMBL/GenBank/DDBJ whole genome shotgun (WGS) entry which is preliminary data.</text>
</comment>
<accession>A0A918WWR2</accession>
<keyword evidence="1" id="KW-0812">Transmembrane</keyword>
<gene>
    <name evidence="2" type="ORF">GCM10010334_25950</name>
</gene>
<dbReference type="Proteomes" id="UP000638353">
    <property type="component" value="Unassembled WGS sequence"/>
</dbReference>
<keyword evidence="1" id="KW-1133">Transmembrane helix</keyword>
<dbReference type="EMBL" id="BMVC01000004">
    <property type="protein sequence ID" value="GHC91165.1"/>
    <property type="molecule type" value="Genomic_DNA"/>
</dbReference>
<sequence length="84" mass="8331">MSAPPPAPPSRFVLALIGLLVGGAAGFLFTETVGGFCAFVLGRALHVAGGGALLVAFVAVPLGCAVLGAVIGVRRAGRASRPYR</sequence>
<evidence type="ECO:0000313" key="3">
    <source>
        <dbReference type="Proteomes" id="UP000638353"/>
    </source>
</evidence>
<keyword evidence="1" id="KW-0472">Membrane</keyword>
<dbReference type="RefSeq" id="WP_189823885.1">
    <property type="nucleotide sequence ID" value="NZ_BMVC01000004.1"/>
</dbReference>
<protein>
    <submittedName>
        <fullName evidence="2">Uncharacterized protein</fullName>
    </submittedName>
</protein>
<reference evidence="2" key="2">
    <citation type="submission" date="2020-09" db="EMBL/GenBank/DDBJ databases">
        <authorList>
            <person name="Sun Q."/>
            <person name="Ohkuma M."/>
        </authorList>
    </citation>
    <scope>NUCLEOTIDE SEQUENCE</scope>
    <source>
        <strain evidence="2">JCM 4637</strain>
    </source>
</reference>
<feature type="transmembrane region" description="Helical" evidence="1">
    <location>
        <begin position="12"/>
        <end position="41"/>
    </location>
</feature>
<organism evidence="2 3">
    <name type="scientific">Streptomyces finlayi</name>
    <dbReference type="NCBI Taxonomy" id="67296"/>
    <lineage>
        <taxon>Bacteria</taxon>
        <taxon>Bacillati</taxon>
        <taxon>Actinomycetota</taxon>
        <taxon>Actinomycetes</taxon>
        <taxon>Kitasatosporales</taxon>
        <taxon>Streptomycetaceae</taxon>
        <taxon>Streptomyces</taxon>
    </lineage>
</organism>
<evidence type="ECO:0000256" key="1">
    <source>
        <dbReference type="SAM" id="Phobius"/>
    </source>
</evidence>
<reference evidence="2" key="1">
    <citation type="journal article" date="2014" name="Int. J. Syst. Evol. Microbiol.">
        <title>Complete genome sequence of Corynebacterium casei LMG S-19264T (=DSM 44701T), isolated from a smear-ripened cheese.</title>
        <authorList>
            <consortium name="US DOE Joint Genome Institute (JGI-PGF)"/>
            <person name="Walter F."/>
            <person name="Albersmeier A."/>
            <person name="Kalinowski J."/>
            <person name="Ruckert C."/>
        </authorList>
    </citation>
    <scope>NUCLEOTIDE SEQUENCE</scope>
    <source>
        <strain evidence="2">JCM 4637</strain>
    </source>
</reference>
<name>A0A918WWR2_9ACTN</name>
<dbReference type="AlphaFoldDB" id="A0A918WWR2"/>
<evidence type="ECO:0000313" key="2">
    <source>
        <dbReference type="EMBL" id="GHC91165.1"/>
    </source>
</evidence>